<dbReference type="SUPFAM" id="SSF56601">
    <property type="entry name" value="beta-lactamase/transpeptidase-like"/>
    <property type="match status" value="1"/>
</dbReference>
<dbReference type="Gene3D" id="3.40.710.10">
    <property type="entry name" value="DD-peptidase/beta-lactamase superfamily"/>
    <property type="match status" value="1"/>
</dbReference>
<sequence length="271" mass="28835">MFTTSRPAVTAGLSLVVICALCAAALTWFLGRSDAPRSLGSPATTTVTVAARPGVIPQPERPDPSVVEFKKNATGSQATLLRLDDGSHVGTATERFARPALSLAKLYVAYYVFEHGTEDEQYDAVMMISSSDDEEATRLYEKYPESIDRVADEFNLYSTRGSEEWGTSVTSTYDVTRFIAALIKADKTHPILVAMALSGPVAADGYGQDFGTAKLPGAQGTKWGWSNDLSLHSSVTFGENYVAAAAVTGSADDLTAFAEVQLGKLAEQASS</sequence>
<keyword evidence="2" id="KW-1185">Reference proteome</keyword>
<evidence type="ECO:0000313" key="2">
    <source>
        <dbReference type="Proteomes" id="UP000312032"/>
    </source>
</evidence>
<accession>A0A5C4U6J9</accession>
<proteinExistence type="predicted"/>
<comment type="caution">
    <text evidence="1">The sequence shown here is derived from an EMBL/GenBank/DDBJ whole genome shotgun (WGS) entry which is preliminary data.</text>
</comment>
<reference evidence="1 2" key="1">
    <citation type="submission" date="2019-06" db="EMBL/GenBank/DDBJ databases">
        <authorList>
            <person name="Li J."/>
        </authorList>
    </citation>
    <scope>NUCLEOTIDE SEQUENCE [LARGE SCALE GENOMIC DNA]</scope>
    <source>
        <strain evidence="1 2">LMG 28165</strain>
    </source>
</reference>
<dbReference type="EMBL" id="VDHJ01000001">
    <property type="protein sequence ID" value="TNM00399.1"/>
    <property type="molecule type" value="Genomic_DNA"/>
</dbReference>
<gene>
    <name evidence="1" type="ORF">FHE74_00130</name>
</gene>
<evidence type="ECO:0000313" key="1">
    <source>
        <dbReference type="EMBL" id="TNM00399.1"/>
    </source>
</evidence>
<evidence type="ECO:0008006" key="3">
    <source>
        <dbReference type="Google" id="ProtNLM"/>
    </source>
</evidence>
<dbReference type="InterPro" id="IPR012338">
    <property type="entry name" value="Beta-lactam/transpept-like"/>
</dbReference>
<protein>
    <recommendedName>
        <fullName evidence="3">Serine hydrolase</fullName>
    </recommendedName>
</protein>
<dbReference type="OrthoDB" id="4535618at2"/>
<name>A0A5C4U6J9_9CORY</name>
<dbReference type="Proteomes" id="UP000312032">
    <property type="component" value="Unassembled WGS sequence"/>
</dbReference>
<dbReference type="AlphaFoldDB" id="A0A5C4U6J9"/>
<organism evidence="1 2">
    <name type="scientific">Corynebacterium tapiri</name>
    <dbReference type="NCBI Taxonomy" id="1448266"/>
    <lineage>
        <taxon>Bacteria</taxon>
        <taxon>Bacillati</taxon>
        <taxon>Actinomycetota</taxon>
        <taxon>Actinomycetes</taxon>
        <taxon>Mycobacteriales</taxon>
        <taxon>Corynebacteriaceae</taxon>
        <taxon>Corynebacterium</taxon>
    </lineage>
</organism>